<dbReference type="SUPFAM" id="SSF52283">
    <property type="entry name" value="Formate/glycerate dehydrogenase catalytic domain-like"/>
    <property type="match status" value="1"/>
</dbReference>
<evidence type="ECO:0000256" key="3">
    <source>
        <dbReference type="ARBA" id="ARBA00023027"/>
    </source>
</evidence>
<dbReference type="InterPro" id="IPR006140">
    <property type="entry name" value="D-isomer_DH_NAD-bd"/>
</dbReference>
<reference evidence="8" key="1">
    <citation type="submission" date="2015-09" db="EMBL/GenBank/DDBJ databases">
        <authorList>
            <person name="Shao Z."/>
            <person name="Wang L."/>
        </authorList>
    </citation>
    <scope>NUCLEOTIDE SEQUENCE [LARGE SCALE GENOMIC DNA]</scope>
    <source>
        <strain evidence="8">F13-1</strain>
    </source>
</reference>
<dbReference type="CDD" id="cd12183">
    <property type="entry name" value="LDH_like_2"/>
    <property type="match status" value="1"/>
</dbReference>
<dbReference type="Proteomes" id="UP000217763">
    <property type="component" value="Chromosome"/>
</dbReference>
<dbReference type="AlphaFoldDB" id="A0A291HT83"/>
<dbReference type="RefSeq" id="WP_096779990.1">
    <property type="nucleotide sequence ID" value="NZ_CP012621.1"/>
</dbReference>
<dbReference type="PROSITE" id="PS00065">
    <property type="entry name" value="D_2_HYDROXYACID_DH_1"/>
    <property type="match status" value="1"/>
</dbReference>
<gene>
    <name evidence="7" type="ORF">AN401_16785</name>
</gene>
<organism evidence="7 8">
    <name type="scientific">Zobellella denitrificans</name>
    <dbReference type="NCBI Taxonomy" id="347534"/>
    <lineage>
        <taxon>Bacteria</taxon>
        <taxon>Pseudomonadati</taxon>
        <taxon>Pseudomonadota</taxon>
        <taxon>Gammaproteobacteria</taxon>
        <taxon>Aeromonadales</taxon>
        <taxon>Aeromonadaceae</taxon>
        <taxon>Zobellella</taxon>
    </lineage>
</organism>
<dbReference type="PROSITE" id="PS00671">
    <property type="entry name" value="D_2_HYDROXYACID_DH_3"/>
    <property type="match status" value="1"/>
</dbReference>
<dbReference type="Pfam" id="PF00389">
    <property type="entry name" value="2-Hacid_dh"/>
    <property type="match status" value="1"/>
</dbReference>
<dbReference type="EMBL" id="CP012621">
    <property type="protein sequence ID" value="ATG75309.1"/>
    <property type="molecule type" value="Genomic_DNA"/>
</dbReference>
<dbReference type="Pfam" id="PF02826">
    <property type="entry name" value="2-Hacid_dh_C"/>
    <property type="match status" value="1"/>
</dbReference>
<evidence type="ECO:0000256" key="4">
    <source>
        <dbReference type="RuleBase" id="RU003719"/>
    </source>
</evidence>
<dbReference type="PROSITE" id="PS00670">
    <property type="entry name" value="D_2_HYDROXYACID_DH_2"/>
    <property type="match status" value="1"/>
</dbReference>
<dbReference type="InterPro" id="IPR058205">
    <property type="entry name" value="D-LDH-like"/>
</dbReference>
<dbReference type="InterPro" id="IPR029753">
    <property type="entry name" value="D-isomer_DH_CS"/>
</dbReference>
<evidence type="ECO:0000256" key="1">
    <source>
        <dbReference type="ARBA" id="ARBA00005854"/>
    </source>
</evidence>
<evidence type="ECO:0000259" key="6">
    <source>
        <dbReference type="Pfam" id="PF02826"/>
    </source>
</evidence>
<dbReference type="KEGG" id="zdf:AN401_16785"/>
<evidence type="ECO:0000259" key="5">
    <source>
        <dbReference type="Pfam" id="PF00389"/>
    </source>
</evidence>
<feature type="domain" description="D-isomer specific 2-hydroxyacid dehydrogenase catalytic" evidence="5">
    <location>
        <begin position="4"/>
        <end position="329"/>
    </location>
</feature>
<feature type="domain" description="D-isomer specific 2-hydroxyacid dehydrogenase NAD-binding" evidence="6">
    <location>
        <begin position="110"/>
        <end position="297"/>
    </location>
</feature>
<dbReference type="Gene3D" id="3.40.50.720">
    <property type="entry name" value="NAD(P)-binding Rossmann-like Domain"/>
    <property type="match status" value="2"/>
</dbReference>
<evidence type="ECO:0000313" key="8">
    <source>
        <dbReference type="Proteomes" id="UP000217763"/>
    </source>
</evidence>
<dbReference type="PANTHER" id="PTHR43026">
    <property type="entry name" value="2-HYDROXYACID DEHYDROGENASE HOMOLOG 1-RELATED"/>
    <property type="match status" value="1"/>
</dbReference>
<keyword evidence="3" id="KW-0520">NAD</keyword>
<dbReference type="GO" id="GO:0051287">
    <property type="term" value="F:NAD binding"/>
    <property type="evidence" value="ECO:0007669"/>
    <property type="project" value="InterPro"/>
</dbReference>
<dbReference type="PANTHER" id="PTHR43026:SF1">
    <property type="entry name" value="2-HYDROXYACID DEHYDROGENASE HOMOLOG 1-RELATED"/>
    <property type="match status" value="1"/>
</dbReference>
<dbReference type="SUPFAM" id="SSF51735">
    <property type="entry name" value="NAD(P)-binding Rossmann-fold domains"/>
    <property type="match status" value="1"/>
</dbReference>
<keyword evidence="8" id="KW-1185">Reference proteome</keyword>
<keyword evidence="2 4" id="KW-0560">Oxidoreductase</keyword>
<comment type="similarity">
    <text evidence="1 4">Belongs to the D-isomer specific 2-hydroxyacid dehydrogenase family.</text>
</comment>
<evidence type="ECO:0000313" key="7">
    <source>
        <dbReference type="EMBL" id="ATG75309.1"/>
    </source>
</evidence>
<protein>
    <submittedName>
        <fullName evidence="7">Lactate dehydrogenase</fullName>
        <ecNumber evidence="7">1.1.1.28</ecNumber>
    </submittedName>
</protein>
<dbReference type="FunFam" id="3.40.50.720:FF:000050">
    <property type="entry name" value="D-lactate dehydrogenase"/>
    <property type="match status" value="1"/>
</dbReference>
<dbReference type="InterPro" id="IPR029752">
    <property type="entry name" value="D-isomer_DH_CS1"/>
</dbReference>
<name>A0A291HT83_9GAMM</name>
<evidence type="ECO:0000256" key="2">
    <source>
        <dbReference type="ARBA" id="ARBA00023002"/>
    </source>
</evidence>
<dbReference type="EC" id="1.1.1.28" evidence="7"/>
<sequence>MKIAFFSSQPYMQHPFAEQNAGYGFDITWFEARLEASTAALGQGFDAVCVFVNDKVDADVIQVLAAAGVRHIALRCAGYNNVDLDAARAAGITVVRVPAYSPEAVAEHTVGLMLTLNRHIHKAYQRTRDANFSLNGLVGFNMHGKTAGIIGTGKIGIATLRILKGLGMALLAHDPTESPEALALGVRYVPLERLFAESDVISLHCPLFQENHHLLNRDSFARMKDGVMIINTSRGGLLDANDAIEAINNGKIGSLGLDVYEEEENLFFTDKSGEIIRDDTFHLLSAYPNVIMTGHQAFLTREALAAIAGTTLDNLRRLSRGEPCDNKIN</sequence>
<accession>A0A291HT83</accession>
<proteinExistence type="inferred from homology"/>
<dbReference type="InterPro" id="IPR036291">
    <property type="entry name" value="NAD(P)-bd_dom_sf"/>
</dbReference>
<dbReference type="InterPro" id="IPR006139">
    <property type="entry name" value="D-isomer_2_OHA_DH_cat_dom"/>
</dbReference>
<dbReference type="GO" id="GO:0008720">
    <property type="term" value="F:D-lactate dehydrogenase (NAD+) activity"/>
    <property type="evidence" value="ECO:0007669"/>
    <property type="project" value="UniProtKB-EC"/>
</dbReference>